<evidence type="ECO:0000256" key="1">
    <source>
        <dbReference type="ARBA" id="ARBA00006545"/>
    </source>
</evidence>
<accession>A0A6P6V6P7</accession>
<keyword evidence="2" id="KW-0813">Transport</keyword>
<dbReference type="RefSeq" id="XP_027097587.2">
    <property type="nucleotide sequence ID" value="XM_027241786.2"/>
</dbReference>
<feature type="domain" description="Vacuolar protein sorting-associated protein 13 VPS13 adaptor binding" evidence="6">
    <location>
        <begin position="2484"/>
        <end position="2753"/>
    </location>
</feature>
<dbReference type="PANTHER" id="PTHR16166:SF143">
    <property type="entry name" value="PROTEIN SORTING-ASSOCIATED PROTEIN, PUTATIVE (DUF1162)-RELATED"/>
    <property type="match status" value="1"/>
</dbReference>
<reference evidence="9" key="2">
    <citation type="submission" date="2025-08" db="UniProtKB">
        <authorList>
            <consortium name="RefSeq"/>
        </authorList>
    </citation>
    <scope>IDENTIFICATION</scope>
    <source>
        <tissue evidence="9">Leaves</tissue>
    </source>
</reference>
<dbReference type="InterPro" id="IPR009543">
    <property type="entry name" value="VPS13_VAB"/>
</dbReference>
<evidence type="ECO:0000256" key="4">
    <source>
        <dbReference type="SAM" id="MobiDB-lite"/>
    </source>
</evidence>
<feature type="domain" description="Chorein N-terminal" evidence="5">
    <location>
        <begin position="1"/>
        <end position="813"/>
    </location>
</feature>
<dbReference type="GO" id="GO:0045053">
    <property type="term" value="P:protein retention in Golgi apparatus"/>
    <property type="evidence" value="ECO:0007669"/>
    <property type="project" value="TreeGrafter"/>
</dbReference>
<name>A0A6P6V6P7_COFAR</name>
<evidence type="ECO:0000256" key="2">
    <source>
        <dbReference type="ARBA" id="ARBA00022448"/>
    </source>
</evidence>
<evidence type="ECO:0000256" key="3">
    <source>
        <dbReference type="ARBA" id="ARBA00023055"/>
    </source>
</evidence>
<keyword evidence="3" id="KW-0445">Lipid transport</keyword>
<dbReference type="InterPro" id="IPR026854">
    <property type="entry name" value="VPS13_N"/>
</dbReference>
<feature type="region of interest" description="Disordered" evidence="4">
    <location>
        <begin position="2471"/>
        <end position="2495"/>
    </location>
</feature>
<dbReference type="GeneID" id="113717125"/>
<dbReference type="PANTHER" id="PTHR16166">
    <property type="entry name" value="VACUOLAR PROTEIN SORTING-ASSOCIATED PROTEIN VPS13"/>
    <property type="match status" value="1"/>
</dbReference>
<evidence type="ECO:0000259" key="7">
    <source>
        <dbReference type="Pfam" id="PF25037"/>
    </source>
</evidence>
<dbReference type="GO" id="GO:0006869">
    <property type="term" value="P:lipid transport"/>
    <property type="evidence" value="ECO:0007669"/>
    <property type="project" value="UniProtKB-KW"/>
</dbReference>
<dbReference type="Pfam" id="PF25037">
    <property type="entry name" value="VPS13_C"/>
    <property type="match status" value="1"/>
</dbReference>
<dbReference type="InterPro" id="IPR056748">
    <property type="entry name" value="VPS13-like_C"/>
</dbReference>
<evidence type="ECO:0000313" key="8">
    <source>
        <dbReference type="Proteomes" id="UP001652660"/>
    </source>
</evidence>
<comment type="similarity">
    <text evidence="1">Belongs to the VPS13 family.</text>
</comment>
<feature type="domain" description="Vacuolar protein sorting-associated protein 13 VPS13 adaptor binding" evidence="6">
    <location>
        <begin position="2083"/>
        <end position="2303"/>
    </location>
</feature>
<keyword evidence="8" id="KW-1185">Reference proteome</keyword>
<dbReference type="Pfam" id="PF12624">
    <property type="entry name" value="VPS13_N"/>
    <property type="match status" value="1"/>
</dbReference>
<dbReference type="InterPro" id="IPR026847">
    <property type="entry name" value="VPS13"/>
</dbReference>
<reference evidence="8" key="1">
    <citation type="journal article" date="2025" name="Foods">
        <title>Unveiling the Microbial Signatures of Arabica Coffee Cherries: Insights into Ripeness Specific Diversity, Functional Traits, and Implications for Quality and Safety.</title>
        <authorList>
            <consortium name="RefSeq"/>
            <person name="Tenea G.N."/>
            <person name="Cifuentes V."/>
            <person name="Reyes P."/>
            <person name="Cevallos-Vallejos M."/>
        </authorList>
    </citation>
    <scope>NUCLEOTIDE SEQUENCE [LARGE SCALE GENOMIC DNA]</scope>
</reference>
<sequence>MFEGLVRQLILGYLGRYIRDIQKEQLKITLWNEEVLLENVELILEAFDYLQLPFALKHGRVGKLSIKIPWKKLGWDPIIIVLEDVFISACQREDKEWSVDEIEKREFAGKKAKLAAAELGKLSRRVCDDHAGKSFSSYITAKILDGIQVSIRNVHVLYRDMLTASAVTVFGLKFSGLTISRQNLVGLSSGKIRGGQVNKVIEVQGLESYCRTFQGTLDLMSMYGGIDSKYQDNSRPEGDKHVHMLSPLNVLVYLSVNRSGKLENDAPQYNVNVVLTNPVVSLDEVQLQQILTLCDYLSTCPMREKYGRYRPWWSPLGEKHKGWQIAWWHYAQESVLSDVRKQLRRTSWKYLGERMNQRRKYIHLYKTKLKCLQQDQAIEEDVLCELEEMERLCDIDDILSYRSAAEREIKDLLATSLSSRGSNGANLDMSLEDERPSNKPRGWLNWLSRGMLGAGGTDDSSQFSGVISDDAIKDIYEATKFRPAPSMNEDAAKADEIFLSSIKFNIHQFTFTLQSVRLGRAIAHLMLDSVSTECKIWERYTGITATINAVQLFNPFNNQVILMTKINTKENELDIEPSVSIQVEVLPRSCEVSSSVKVNLQPIEGKCDTRFLMDNLEFFYIFGNFKFQQERILSSINEISNVHTRLLSKIDCILSNRKSVMWDVNLANLLFTIPWVDRNFEEHKVVVELGDFTFKSNFKRGSLASDLQGHSHRHLSDYLSSSSGDFFPMGFQLDDFYDHYQLNFSNFEVLVSIPCSTEAIPIFEKLNFSANLESCIIPDEAILKRLDVYIHIPSILFHFSPSIYCSILGLIGNFNELHCKSECADLNNGNEVHNNSNGLGTSEVFWFSVSASLEFVNFKVDLENEVENGYVLLLCPWSLDVSFNLKEFLDCWMSMKGLQIVAYPKKNVETKYILWSSGGKLTTESSDQVEKDCKLTNQNENFDDKTASADGCLKLHFESYKGLESAYDKYSVSLSHVEIHCYPFIIGLLVGFFDRILKIGTSVVHQDSSVVDGNCSCSRPHFDFEKYGFSNFVEGGSSECMSIPLENFPFTTICNSGPIVAFETLVNYATPRWRKYLDLRVRKVQWNRCSLKEGSTCFYRQLKKPKHSADPFWQNCSSNEMFEAEFNLNSMRLYFHDTACVVGTISLATCKSSLSVCDGCFDFLCSMEGLILSSSWWPQTIGGFLWGPLLPNLSPILNVRARNDPSGSIELSFGLQHVSCTLPPELLAVIIGYASSPEWSCKSEDNPITSVNSDCSDLEVSSSTFYKFEILDCDLLVPVRQDGSQFLKLDIQQLLGCFIENSDFKFVLKEIPFECLVVDDKISNRNHCLNLFGRDLSLSLMLMKDDLFDSSSFDLSPGCRNVTLISSFDADVWVRVPFQLESCNVPSSYPICVMSKIIKCQLVAGGKWTVSGFRALVDIINQFSLVDKQSKLFKYDVLEFLELKRQMEDGTAALLEDSAVTSTDIRLCMRSLSIRLCSPKSESTVSELVAEVEMQLMCSASIVDGKPYSVNVSLSYLTFFSSLNSVMLVECPSSSSSLLFPRMTLSVSDQGQNKVLVSLPCIDVWMHMFDWRQIFVLLGDYQPQTSRMSTVDALPKNYHAIENLAITVQSPTLSRSLSSENPRNEAGFSAVKLEGVSITTYIPVQVNREIFSILEEPQTQNQLPFDIILGNQHVFLAFAFQSSCSEMVSSGKNVILTVKLEKVGGMLVLCKDNIPRSWSLFEVFQVNLGSEVLNHQIEDAQVNMDIYCDSLDIWLSNDTCCLFRYMLFEIPESGPSQLMFNGIIFSAQLKKVSILLTDAKWSSCGPLVEILMRNLLFNCNITQTELDGAIEGDLQANYNNIDEVLWEPFVEPWKFQLSISRKHDNSSLLDGAMMTHAHLKSTTQLNLNLTESLIEVIYRTTDMMKDVWELPEITTRSTSPRFFKSQIKENLDTRRYAPYILQNLTSLPLVFHICEGELVEYENALPSKGGYILQAGSSVPIYVDETPKKQLFHDRLVQSSERHYSKQIVEAAHCFIIIQLEGTSIPSPPISMDLVGLRYFEADFSKPNTRSGIVDGVDNSTGCKKPQGDGRTETKSGFVIPVVVDVSVQRYSKLLRVYSTVLLKNATSMPLEVRFDIPFGVSPKILDPIYPGKEFPLPLHLAEAGRMRWRPLGDTYLWSEAYNVSNLVLNESRTNLLRSFMCYPSHPSSAPFRCCISVDNRSLPAVNGLKRSFPGEDSAKTSNKSYRKQSNDLQMSKKRLMHLVILTSPLVFKNYLPVTVSVLIDNGGITRSAALSKVETSFFHIDSSNDLTITCSIERFRPSVLKFPRAETFSAMAKLSGTKFSLSETIAFDSEPLDGPLYVTMEKIMDAFSGAREICISVPFLIYNCIGFPLILSNSVNELKGNSCIVTSCYDLHEHDQTLGSKVGLSLLSSSQDLLKAPRNSHLAFSSLRNEIDKKAVDSKLYNKFSSPYGPSKLCHGCAEMPDLDASRSSLHMPKDESGTNRQLKLKPDMNSSDFEGMDCTKVNPCMYSPGQISSSGEILVRLSRCPPDTVSKEIPSSLWSSPFLLVPPTGSTSVVVPQLCRNAGYLVSVSAVAAPFPGRTKIITFQPRYVISNACSRALFYKQKGTDRVFLLEAGQHSHIQCIDIAREFLVCIRFHEPGSQWSGCFSPEHLGDTQVKMWNYASGSVNMIRAEVQSADVSIEDNKVVGSSHGNSGTNLILLSDDDTGFMPYRIDNFSMERLRVYQQRCETFETTVHSYTSQPYAWDEPCFPHRLTVEVLGERIIGIYTLDDVKDYSPVYLPATLEKPERTLLVSVHSEGAIKVLSIIDSSHHVLNDLPTSDTFKFKIKQKEAQKRESFGPFNQKILVDIPFIGISLMNSYPEELLFLCAKNSRIDLIQSVDQQKFCLHISFLQIDNQLPSTPYPVILSFDKCYKGNKDDRKKITGQIDSDRLQEPVINLSVAKWRTKNMSLVSFEHINLRVTDFHLELEQDLVLSLLRYFKTMQMRFQTRVLQQVDSTLYPSFSDPGIVKDTNAQIQALVTTSYQEEWRSSSLPPVIPIGAPWQQIHLLARKQKKIYVELLDLAPIKMTLSFSSSPWMLRSGVLALGESLIHRGFMALADVEGANIHLKELILSHQLASWESIQEILIRHYSRQSLHEMYKLFGSAGLIGNPLGFARSVSLGIKDFVSVPVQNVFQSPVGLLTGMAQGTTSLLSNTLYAISDAASQFSRAAHKGIVAFALDNQNVGQMGREKKGISTNSKGVINEFLEGLTGLLQSPVQGAEKHGLPGVVSGIALGVTGLVAKPAASILEVTGKTAQSIRNRSKIPHVGSQRFRVRLPRALSEGCALKPYSWEEAIGTAVLRNAENVAKLGDQILIMCKALRQGGKFVIVTDRSILVVSCSSLVDLGKPDFQGVPASPEWVVEADIGMDSVIHATIDEYAVHIVGSSMDTFSRASPHQQQKHSQGSRVKRWNNYQSPLPLFQTNLEFACKEDAQDLLQMLLSTIEKGKDRGWGRTYILHQSNLK</sequence>
<dbReference type="GO" id="GO:0006623">
    <property type="term" value="P:protein targeting to vacuole"/>
    <property type="evidence" value="ECO:0007669"/>
    <property type="project" value="TreeGrafter"/>
</dbReference>
<evidence type="ECO:0000259" key="6">
    <source>
        <dbReference type="Pfam" id="PF25036"/>
    </source>
</evidence>
<proteinExistence type="inferred from homology"/>
<evidence type="ECO:0000259" key="5">
    <source>
        <dbReference type="Pfam" id="PF12624"/>
    </source>
</evidence>
<organism evidence="8 9">
    <name type="scientific">Coffea arabica</name>
    <name type="common">Arabian coffee</name>
    <dbReference type="NCBI Taxonomy" id="13443"/>
    <lineage>
        <taxon>Eukaryota</taxon>
        <taxon>Viridiplantae</taxon>
        <taxon>Streptophyta</taxon>
        <taxon>Embryophyta</taxon>
        <taxon>Tracheophyta</taxon>
        <taxon>Spermatophyta</taxon>
        <taxon>Magnoliopsida</taxon>
        <taxon>eudicotyledons</taxon>
        <taxon>Gunneridae</taxon>
        <taxon>Pentapetalae</taxon>
        <taxon>asterids</taxon>
        <taxon>lamiids</taxon>
        <taxon>Gentianales</taxon>
        <taxon>Rubiaceae</taxon>
        <taxon>Ixoroideae</taxon>
        <taxon>Gardenieae complex</taxon>
        <taxon>Bertiereae - Coffeeae clade</taxon>
        <taxon>Coffeeae</taxon>
        <taxon>Coffea</taxon>
    </lineage>
</organism>
<gene>
    <name evidence="9" type="primary">LOC113717125</name>
</gene>
<dbReference type="Proteomes" id="UP001652660">
    <property type="component" value="Chromosome 11c"/>
</dbReference>
<evidence type="ECO:0000313" key="9">
    <source>
        <dbReference type="RefSeq" id="XP_027097587.2"/>
    </source>
</evidence>
<feature type="domain" description="Intermembrane lipid transfer protein VPS13-like C-terminal" evidence="7">
    <location>
        <begin position="3319"/>
        <end position="3388"/>
    </location>
</feature>
<dbReference type="Pfam" id="PF25036">
    <property type="entry name" value="VPS13_VAB"/>
    <property type="match status" value="2"/>
</dbReference>
<protein>
    <submittedName>
        <fullName evidence="9">Intermembrane lipid transfer protein VPS13 isoform X1</fullName>
    </submittedName>
</protein>